<dbReference type="Gene3D" id="2.60.120.620">
    <property type="entry name" value="q2cbj1_9rhob like domain"/>
    <property type="match status" value="1"/>
</dbReference>
<evidence type="ECO:0000313" key="1">
    <source>
        <dbReference type="EMBL" id="QGQ94822.1"/>
    </source>
</evidence>
<dbReference type="KEGG" id="ppsc:EHS13_08000"/>
<dbReference type="InterPro" id="IPR008775">
    <property type="entry name" value="Phytyl_CoA_dOase-like"/>
</dbReference>
<accession>A0A6B8RH02</accession>
<gene>
    <name evidence="1" type="ORF">EHS13_08000</name>
</gene>
<proteinExistence type="predicted"/>
<keyword evidence="1" id="KW-0560">Oxidoreductase</keyword>
<sequence length="317" mass="35956">MGHVDLKDNDKKPITQELEDSTSLLNDHSALRAKAKKDGFLFFRGLLQRESVMQLRHDILSIVNSHRLLDPARPLIEGIANLKAINRYAAKTLAWNGVGVPMAIYKAIQKLESFHALAHDSKLLALYEIMFEKPVFVHPRNIGRVMLPHHSAKITPSHQDFLHIQGAENTWTCWTPLGDVPRELGGLALLKGSNNAGLLGVVNAPGAGGLESILCGLDYEWQTSDFQAGDLVTFHSHTVHKSTPNQIPNQIRMSCDFRYQPIDDVIEPASLLPHGPYTWKKLYEGWSRDDLKYYWKDIDFRRTAFDESIRWQKDKIC</sequence>
<dbReference type="PANTHER" id="PTHR40128:SF1">
    <property type="entry name" value="PHYTANOYL-COA HYDROXYLASE"/>
    <property type="match status" value="1"/>
</dbReference>
<dbReference type="SUPFAM" id="SSF51197">
    <property type="entry name" value="Clavaminate synthase-like"/>
    <property type="match status" value="1"/>
</dbReference>
<reference evidence="2" key="1">
    <citation type="submission" date="2018-11" db="EMBL/GenBank/DDBJ databases">
        <title>Complete genome sequence of Paenibacillus sp. ML311-T8.</title>
        <authorList>
            <person name="Nam Y.-D."/>
            <person name="Kang J."/>
            <person name="Chung W.-H."/>
            <person name="Park Y.S."/>
        </authorList>
    </citation>
    <scope>NUCLEOTIDE SEQUENCE [LARGE SCALE GENOMIC DNA]</scope>
    <source>
        <strain evidence="2">ML311-T8</strain>
    </source>
</reference>
<name>A0A6B8RH02_9BACL</name>
<dbReference type="Proteomes" id="UP000426246">
    <property type="component" value="Chromosome"/>
</dbReference>
<dbReference type="PANTHER" id="PTHR40128">
    <property type="entry name" value="EXPRESSED PROTEIN"/>
    <property type="match status" value="1"/>
</dbReference>
<dbReference type="EMBL" id="CP034235">
    <property type="protein sequence ID" value="QGQ94822.1"/>
    <property type="molecule type" value="Genomic_DNA"/>
</dbReference>
<dbReference type="GO" id="GO:0016706">
    <property type="term" value="F:2-oxoglutarate-dependent dioxygenase activity"/>
    <property type="evidence" value="ECO:0007669"/>
    <property type="project" value="UniProtKB-ARBA"/>
</dbReference>
<keyword evidence="1" id="KW-0223">Dioxygenase</keyword>
<evidence type="ECO:0000313" key="2">
    <source>
        <dbReference type="Proteomes" id="UP000426246"/>
    </source>
</evidence>
<dbReference type="OrthoDB" id="243460at2"/>
<dbReference type="AlphaFoldDB" id="A0A6B8RH02"/>
<keyword evidence="2" id="KW-1185">Reference proteome</keyword>
<organism evidence="1 2">
    <name type="scientific">Paenibacillus psychroresistens</name>
    <dbReference type="NCBI Taxonomy" id="1778678"/>
    <lineage>
        <taxon>Bacteria</taxon>
        <taxon>Bacillati</taxon>
        <taxon>Bacillota</taxon>
        <taxon>Bacilli</taxon>
        <taxon>Bacillales</taxon>
        <taxon>Paenibacillaceae</taxon>
        <taxon>Paenibacillus</taxon>
    </lineage>
</organism>
<dbReference type="RefSeq" id="WP_155699831.1">
    <property type="nucleotide sequence ID" value="NZ_CP034235.1"/>
</dbReference>
<dbReference type="Pfam" id="PF05721">
    <property type="entry name" value="PhyH"/>
    <property type="match status" value="1"/>
</dbReference>
<protein>
    <submittedName>
        <fullName evidence="1">Phytanoyl-CoA dioxygenase</fullName>
    </submittedName>
</protein>